<evidence type="ECO:0000313" key="1">
    <source>
        <dbReference type="EMBL" id="KAI4809927.1"/>
    </source>
</evidence>
<reference evidence="1" key="1">
    <citation type="submission" date="2022-05" db="EMBL/GenBank/DDBJ databases">
        <title>Chromosome-level genome of Chaenocephalus aceratus.</title>
        <authorList>
            <person name="Park H."/>
        </authorList>
    </citation>
    <scope>NUCLEOTIDE SEQUENCE</scope>
    <source>
        <strain evidence="1">KU_202001</strain>
    </source>
</reference>
<proteinExistence type="predicted"/>
<organism evidence="1 2">
    <name type="scientific">Chaenocephalus aceratus</name>
    <name type="common">Blackfin icefish</name>
    <name type="synonym">Chaenichthys aceratus</name>
    <dbReference type="NCBI Taxonomy" id="36190"/>
    <lineage>
        <taxon>Eukaryota</taxon>
        <taxon>Metazoa</taxon>
        <taxon>Chordata</taxon>
        <taxon>Craniata</taxon>
        <taxon>Vertebrata</taxon>
        <taxon>Euteleostomi</taxon>
        <taxon>Actinopterygii</taxon>
        <taxon>Neopterygii</taxon>
        <taxon>Teleostei</taxon>
        <taxon>Neoteleostei</taxon>
        <taxon>Acanthomorphata</taxon>
        <taxon>Eupercaria</taxon>
        <taxon>Perciformes</taxon>
        <taxon>Notothenioidei</taxon>
        <taxon>Channichthyidae</taxon>
        <taxon>Chaenocephalus</taxon>
    </lineage>
</organism>
<sequence>MAVRADAATINSVKDFRWSCFKPPQKQTKAKKNNRSAVMPEFRREQETARRQAAKDKKQKEREERLKESKQPDLEPGEDEEEAEEELPSIFIPKPPSPLYCGFYSSPLLALHTIKRN</sequence>
<accession>A0ACB9WB30</accession>
<dbReference type="Proteomes" id="UP001057452">
    <property type="component" value="Chromosome 17"/>
</dbReference>
<evidence type="ECO:0000313" key="2">
    <source>
        <dbReference type="Proteomes" id="UP001057452"/>
    </source>
</evidence>
<dbReference type="EMBL" id="CM043801">
    <property type="protein sequence ID" value="KAI4809927.1"/>
    <property type="molecule type" value="Genomic_DNA"/>
</dbReference>
<name>A0ACB9WB30_CHAAC</name>
<gene>
    <name evidence="1" type="ORF">KUCAC02_018782</name>
</gene>
<keyword evidence="2" id="KW-1185">Reference proteome</keyword>
<comment type="caution">
    <text evidence="1">The sequence shown here is derived from an EMBL/GenBank/DDBJ whole genome shotgun (WGS) entry which is preliminary data.</text>
</comment>
<protein>
    <submittedName>
        <fullName evidence="1">Uncharacterized protein</fullName>
    </submittedName>
</protein>